<keyword evidence="2" id="KW-0812">Transmembrane</keyword>
<feature type="compositionally biased region" description="Polar residues" evidence="1">
    <location>
        <begin position="116"/>
        <end position="126"/>
    </location>
</feature>
<organism evidence="4 5">
    <name type="scientific">Takifugu rubripes</name>
    <name type="common">Japanese pufferfish</name>
    <name type="synonym">Fugu rubripes</name>
    <dbReference type="NCBI Taxonomy" id="31033"/>
    <lineage>
        <taxon>Eukaryota</taxon>
        <taxon>Metazoa</taxon>
        <taxon>Chordata</taxon>
        <taxon>Craniata</taxon>
        <taxon>Vertebrata</taxon>
        <taxon>Euteleostomi</taxon>
        <taxon>Actinopterygii</taxon>
        <taxon>Neopterygii</taxon>
        <taxon>Teleostei</taxon>
        <taxon>Neoteleostei</taxon>
        <taxon>Acanthomorphata</taxon>
        <taxon>Eupercaria</taxon>
        <taxon>Tetraodontiformes</taxon>
        <taxon>Tetradontoidea</taxon>
        <taxon>Tetraodontidae</taxon>
        <taxon>Takifugu</taxon>
    </lineage>
</organism>
<evidence type="ECO:0000256" key="1">
    <source>
        <dbReference type="SAM" id="MobiDB-lite"/>
    </source>
</evidence>
<dbReference type="Pfam" id="PF15843">
    <property type="entry name" value="DUF4719"/>
    <property type="match status" value="1"/>
</dbReference>
<sequence>MLFHKHQALAALLLSLFVRTLVSSLHRCGQEVCPDEHGCCPDEHGCCPDEHGCCPHGSNSSAVVCCQRLTSKTYYNIAMVTRKLSGVLLLLLLFALGYSLQRLLCSRTGRLAQAQNGHPAVTTSQDPLMESGSPDQGPAAHMLSYHGPKRLPTYEETMRDERAPFTSCLLASRMRGRPRNCSLLSVFSSSPCASSRRSLSELSTTNTTAATSLWKLFQCSRIFPWPPTSHTVRATFFLFFLASSISTLKPMVGEVVTKASCFSL</sequence>
<feature type="chain" id="PRO_5025437514" description="Granulins domain-containing protein" evidence="3">
    <location>
        <begin position="25"/>
        <end position="264"/>
    </location>
</feature>
<feature type="transmembrane region" description="Helical" evidence="2">
    <location>
        <begin position="84"/>
        <end position="100"/>
    </location>
</feature>
<evidence type="ECO:0008006" key="6">
    <source>
        <dbReference type="Google" id="ProtNLM"/>
    </source>
</evidence>
<accession>A0A674NYL0</accession>
<name>A0A674NYL0_TAKRU</name>
<feature type="region of interest" description="Disordered" evidence="1">
    <location>
        <begin position="116"/>
        <end position="138"/>
    </location>
</feature>
<feature type="signal peptide" evidence="3">
    <location>
        <begin position="1"/>
        <end position="24"/>
    </location>
</feature>
<keyword evidence="2" id="KW-0472">Membrane</keyword>
<dbReference type="PANTHER" id="PTHR38505:SF1">
    <property type="entry name" value="RIKEN CDNA 1110032F04 GENE"/>
    <property type="match status" value="1"/>
</dbReference>
<dbReference type="InParanoid" id="A0A674NYL0"/>
<dbReference type="Ensembl" id="ENSTRUT00000080174.1">
    <property type="protein sequence ID" value="ENSTRUP00000077976.1"/>
    <property type="gene ID" value="ENSTRUG00000032643.1"/>
</dbReference>
<protein>
    <recommendedName>
        <fullName evidence="6">Granulins domain-containing protein</fullName>
    </recommendedName>
</protein>
<evidence type="ECO:0000313" key="5">
    <source>
        <dbReference type="Proteomes" id="UP000005226"/>
    </source>
</evidence>
<reference evidence="4 5" key="1">
    <citation type="journal article" date="2011" name="Genome Biol. Evol.">
        <title>Integration of the genetic map and genome assembly of fugu facilitates insights into distinct features of genome evolution in teleosts and mammals.</title>
        <authorList>
            <person name="Kai W."/>
            <person name="Kikuchi K."/>
            <person name="Tohari S."/>
            <person name="Chew A.K."/>
            <person name="Tay A."/>
            <person name="Fujiwara A."/>
            <person name="Hosoya S."/>
            <person name="Suetake H."/>
            <person name="Naruse K."/>
            <person name="Brenner S."/>
            <person name="Suzuki Y."/>
            <person name="Venkatesh B."/>
        </authorList>
    </citation>
    <scope>NUCLEOTIDE SEQUENCE [LARGE SCALE GENOMIC DNA]</scope>
</reference>
<keyword evidence="5" id="KW-1185">Reference proteome</keyword>
<dbReference type="AlphaFoldDB" id="A0A674NYL0"/>
<proteinExistence type="predicted"/>
<dbReference type="Proteomes" id="UP000005226">
    <property type="component" value="Chromosome 22"/>
</dbReference>
<dbReference type="InterPro" id="IPR031696">
    <property type="entry name" value="DUF4719"/>
</dbReference>
<evidence type="ECO:0000256" key="2">
    <source>
        <dbReference type="SAM" id="Phobius"/>
    </source>
</evidence>
<reference evidence="4" key="3">
    <citation type="submission" date="2025-09" db="UniProtKB">
        <authorList>
            <consortium name="Ensembl"/>
        </authorList>
    </citation>
    <scope>IDENTIFICATION</scope>
</reference>
<evidence type="ECO:0000313" key="4">
    <source>
        <dbReference type="Ensembl" id="ENSTRUP00000077976.1"/>
    </source>
</evidence>
<keyword evidence="3" id="KW-0732">Signal</keyword>
<evidence type="ECO:0000256" key="3">
    <source>
        <dbReference type="SAM" id="SignalP"/>
    </source>
</evidence>
<dbReference type="PANTHER" id="PTHR38505">
    <property type="entry name" value="HYPOTHETICAL PROTEIN LOC100362176"/>
    <property type="match status" value="1"/>
</dbReference>
<keyword evidence="2" id="KW-1133">Transmembrane helix</keyword>
<reference evidence="4" key="2">
    <citation type="submission" date="2025-08" db="UniProtKB">
        <authorList>
            <consortium name="Ensembl"/>
        </authorList>
    </citation>
    <scope>IDENTIFICATION</scope>
</reference>
<dbReference type="GeneTree" id="ENSGT00940000174564"/>